<evidence type="ECO:0000313" key="3">
    <source>
        <dbReference type="EMBL" id="QGV79893.1"/>
    </source>
</evidence>
<organism evidence="3 4">
    <name type="scientific">Streptomyces ficellus</name>
    <dbReference type="NCBI Taxonomy" id="1977088"/>
    <lineage>
        <taxon>Bacteria</taxon>
        <taxon>Bacillati</taxon>
        <taxon>Actinomycetota</taxon>
        <taxon>Actinomycetes</taxon>
        <taxon>Kitasatosporales</taxon>
        <taxon>Streptomycetaceae</taxon>
        <taxon>Streptomyces</taxon>
    </lineage>
</organism>
<dbReference type="KEGG" id="sfic:EIZ62_17870"/>
<dbReference type="EMBL" id="CP034279">
    <property type="protein sequence ID" value="QGV79893.1"/>
    <property type="molecule type" value="Genomic_DNA"/>
</dbReference>
<feature type="region of interest" description="Disordered" evidence="1">
    <location>
        <begin position="1"/>
        <end position="27"/>
    </location>
</feature>
<dbReference type="AlphaFoldDB" id="A0A6I6F7B0"/>
<evidence type="ECO:0000256" key="2">
    <source>
        <dbReference type="SAM" id="Phobius"/>
    </source>
</evidence>
<keyword evidence="2" id="KW-0812">Transmembrane</keyword>
<dbReference type="RefSeq" id="WP_156693624.1">
    <property type="nucleotide sequence ID" value="NZ_CP034279.1"/>
</dbReference>
<dbReference type="Proteomes" id="UP000422572">
    <property type="component" value="Chromosome"/>
</dbReference>
<sequence>MFKPKYPPSDTHQAITPHSAPAPVVPTHQAQPGLVQRVGANPTAAVVGVVAVGAVLVSTLLAVAITGIALSISGVVLLLLVRLLRQELNR</sequence>
<evidence type="ECO:0000256" key="1">
    <source>
        <dbReference type="SAM" id="MobiDB-lite"/>
    </source>
</evidence>
<proteinExistence type="predicted"/>
<protein>
    <submittedName>
        <fullName evidence="3">SpdD protein</fullName>
    </submittedName>
</protein>
<feature type="transmembrane region" description="Helical" evidence="2">
    <location>
        <begin position="48"/>
        <end position="81"/>
    </location>
</feature>
<name>A0A6I6F7B0_9ACTN</name>
<keyword evidence="4" id="KW-1185">Reference proteome</keyword>
<accession>A0A6I6F7B0</accession>
<reference evidence="3 4" key="1">
    <citation type="submission" date="2018-12" db="EMBL/GenBank/DDBJ databases">
        <title>Complete genome sequence of Streptomyces ficellus NRRL8067, the producer of ficellomycin, feldamycin and nojirimycin.</title>
        <authorList>
            <person name="Zhang H."/>
            <person name="Yue R."/>
            <person name="Liu Y."/>
            <person name="Li M."/>
            <person name="Mu H."/>
            <person name="Zhang J."/>
        </authorList>
    </citation>
    <scope>NUCLEOTIDE SEQUENCE [LARGE SCALE GENOMIC DNA]</scope>
    <source>
        <strain evidence="3 4">NRRL 8067</strain>
    </source>
</reference>
<evidence type="ECO:0000313" key="4">
    <source>
        <dbReference type="Proteomes" id="UP000422572"/>
    </source>
</evidence>
<keyword evidence="2" id="KW-0472">Membrane</keyword>
<keyword evidence="2" id="KW-1133">Transmembrane helix</keyword>
<gene>
    <name evidence="3" type="ORF">EIZ62_17870</name>
</gene>